<dbReference type="RefSeq" id="WP_158362293.1">
    <property type="nucleotide sequence ID" value="NZ_JAOQKC010000004.1"/>
</dbReference>
<keyword evidence="2" id="KW-1133">Transmembrane helix</keyword>
<keyword evidence="2" id="KW-0472">Membrane</keyword>
<sequence>MESRTTEKNTLIFRIVGGIFLVFGIIFLAVTFKLWLRGSVPGMMTADTSGSYCTLEPVGSECLGATYEGAQAEEGYTFYRLDFQVTNEGDETRYMDNYYGIYFNEDNGNYNDVLDWWHTEEEESQPRYLFEDYDYTYLPAGRTGTYQMVVQILDGVKSFTVDYYPGDVSGERISFDMTIE</sequence>
<keyword evidence="1" id="KW-0732">Signal</keyword>
<feature type="transmembrane region" description="Helical" evidence="2">
    <location>
        <begin position="12"/>
        <end position="36"/>
    </location>
</feature>
<reference evidence="3 4" key="1">
    <citation type="journal article" date="2021" name="ISME Commun">
        <title>Automated analysis of genomic sequences facilitates high-throughput and comprehensive description of bacteria.</title>
        <authorList>
            <person name="Hitch T.C.A."/>
        </authorList>
    </citation>
    <scope>NUCLEOTIDE SEQUENCE [LARGE SCALE GENOMIC DNA]</scope>
    <source>
        <strain evidence="3 4">Sanger_04</strain>
    </source>
</reference>
<keyword evidence="2" id="KW-0812">Transmembrane</keyword>
<comment type="caution">
    <text evidence="3">The sequence shown here is derived from an EMBL/GenBank/DDBJ whole genome shotgun (WGS) entry which is preliminary data.</text>
</comment>
<protein>
    <recommendedName>
        <fullName evidence="5">DUF4352 domain-containing protein</fullName>
    </recommendedName>
</protein>
<evidence type="ECO:0000256" key="1">
    <source>
        <dbReference type="ARBA" id="ARBA00022729"/>
    </source>
</evidence>
<organism evidence="3 4">
    <name type="scientific">Laedolimicola ammoniilytica</name>
    <dbReference type="NCBI Taxonomy" id="2981771"/>
    <lineage>
        <taxon>Bacteria</taxon>
        <taxon>Bacillati</taxon>
        <taxon>Bacillota</taxon>
        <taxon>Clostridia</taxon>
        <taxon>Lachnospirales</taxon>
        <taxon>Lachnospiraceae</taxon>
        <taxon>Laedolimicola</taxon>
    </lineage>
</organism>
<evidence type="ECO:0008006" key="5">
    <source>
        <dbReference type="Google" id="ProtNLM"/>
    </source>
</evidence>
<accession>A0ABT2RUY2</accession>
<evidence type="ECO:0000313" key="4">
    <source>
        <dbReference type="Proteomes" id="UP001652461"/>
    </source>
</evidence>
<gene>
    <name evidence="3" type="ORF">OCV63_04320</name>
</gene>
<dbReference type="InterPro" id="IPR029050">
    <property type="entry name" value="Immunoprotect_excell_Ig-like"/>
</dbReference>
<dbReference type="EMBL" id="JAOQKC010000004">
    <property type="protein sequence ID" value="MCU6696120.1"/>
    <property type="molecule type" value="Genomic_DNA"/>
</dbReference>
<evidence type="ECO:0000313" key="3">
    <source>
        <dbReference type="EMBL" id="MCU6696120.1"/>
    </source>
</evidence>
<dbReference type="Gene3D" id="2.60.40.1240">
    <property type="match status" value="1"/>
</dbReference>
<name>A0ABT2RUY2_9FIRM</name>
<proteinExistence type="predicted"/>
<keyword evidence="4" id="KW-1185">Reference proteome</keyword>
<evidence type="ECO:0000256" key="2">
    <source>
        <dbReference type="SAM" id="Phobius"/>
    </source>
</evidence>
<dbReference type="Proteomes" id="UP001652461">
    <property type="component" value="Unassembled WGS sequence"/>
</dbReference>